<gene>
    <name evidence="2" type="ORF">ACR52_09545</name>
</gene>
<evidence type="ECO:0000313" key="2">
    <source>
        <dbReference type="EMBL" id="KMT55963.1"/>
    </source>
</evidence>
<feature type="domain" description="Cupin type-2" evidence="1">
    <location>
        <begin position="61"/>
        <end position="129"/>
    </location>
</feature>
<dbReference type="EMBL" id="LFMW01000005">
    <property type="protein sequence ID" value="KMT55963.1"/>
    <property type="molecule type" value="Genomic_DNA"/>
</dbReference>
<proteinExistence type="predicted"/>
<reference evidence="2 3" key="1">
    <citation type="submission" date="2015-06" db="EMBL/GenBank/DDBJ databases">
        <title>Draft genome sequence of an Antarctic Pseudomonas sp. strain KG01 with full potential for biotechnological applications.</title>
        <authorList>
            <person name="Pavlov M.S."/>
            <person name="Lira F."/>
            <person name="Martinez J.L."/>
            <person name="Marshall S.H."/>
        </authorList>
    </citation>
    <scope>NUCLEOTIDE SEQUENCE [LARGE SCALE GENOMIC DNA]</scope>
    <source>
        <strain evidence="2 3">KG01</strain>
    </source>
</reference>
<dbReference type="Proteomes" id="UP000037551">
    <property type="component" value="Unassembled WGS sequence"/>
</dbReference>
<organism evidence="2 3">
    <name type="scientific">Pseudomonas fildesensis</name>
    <dbReference type="NCBI Taxonomy" id="1674920"/>
    <lineage>
        <taxon>Bacteria</taxon>
        <taxon>Pseudomonadati</taxon>
        <taxon>Pseudomonadota</taxon>
        <taxon>Gammaproteobacteria</taxon>
        <taxon>Pseudomonadales</taxon>
        <taxon>Pseudomonadaceae</taxon>
        <taxon>Pseudomonas</taxon>
    </lineage>
</organism>
<dbReference type="SUPFAM" id="SSF51182">
    <property type="entry name" value="RmlC-like cupins"/>
    <property type="match status" value="1"/>
</dbReference>
<comment type="caution">
    <text evidence="2">The sequence shown here is derived from an EMBL/GenBank/DDBJ whole genome shotgun (WGS) entry which is preliminary data.</text>
</comment>
<dbReference type="PATRIC" id="fig|1674920.3.peg.4743"/>
<sequence length="141" mass="14974">MDALKHLIATAACLCALGCSSPLKDTAQVDKELLLQSSASWDGAPYTAYPSGAPQLTLLRLRIPANTQLPWHSHPMPNAAYIVSGELTVETRSGGLVRTLKPGQTLAEMVGTVHRGTTGNTPVELLVFYAGTPDMPLSQPH</sequence>
<dbReference type="AlphaFoldDB" id="A0A0J8G5F8"/>
<dbReference type="InterPro" id="IPR013096">
    <property type="entry name" value="Cupin_2"/>
</dbReference>
<dbReference type="RefSeq" id="WP_048723358.1">
    <property type="nucleotide sequence ID" value="NZ_LFMW01000005.1"/>
</dbReference>
<dbReference type="Pfam" id="PF07883">
    <property type="entry name" value="Cupin_2"/>
    <property type="match status" value="1"/>
</dbReference>
<evidence type="ECO:0000313" key="3">
    <source>
        <dbReference type="Proteomes" id="UP000037551"/>
    </source>
</evidence>
<name>A0A0J8G5F8_9PSED</name>
<dbReference type="Gene3D" id="2.60.120.10">
    <property type="entry name" value="Jelly Rolls"/>
    <property type="match status" value="1"/>
</dbReference>
<keyword evidence="3" id="KW-1185">Reference proteome</keyword>
<protein>
    <submittedName>
        <fullName evidence="2">Cupin</fullName>
    </submittedName>
</protein>
<dbReference type="CDD" id="cd02236">
    <property type="entry name" value="cupin_CV2614-like"/>
    <property type="match status" value="1"/>
</dbReference>
<dbReference type="InterPro" id="IPR014710">
    <property type="entry name" value="RmlC-like_jellyroll"/>
</dbReference>
<dbReference type="OrthoDB" id="287220at2"/>
<dbReference type="STRING" id="1674920.ACR52_09545"/>
<evidence type="ECO:0000259" key="1">
    <source>
        <dbReference type="Pfam" id="PF07883"/>
    </source>
</evidence>
<dbReference type="InterPro" id="IPR011051">
    <property type="entry name" value="RmlC_Cupin_sf"/>
</dbReference>
<accession>A0A0J8G5F8</accession>